<dbReference type="InterPro" id="IPR001763">
    <property type="entry name" value="Rhodanese-like_dom"/>
</dbReference>
<protein>
    <recommendedName>
        <fullName evidence="1">Rhodanese domain-containing protein</fullName>
    </recommendedName>
</protein>
<dbReference type="EMBL" id="MN739659">
    <property type="protein sequence ID" value="QHT18809.1"/>
    <property type="molecule type" value="Genomic_DNA"/>
</dbReference>
<reference evidence="2" key="1">
    <citation type="journal article" date="2020" name="Nature">
        <title>Giant virus diversity and host interactions through global metagenomics.</title>
        <authorList>
            <person name="Schulz F."/>
            <person name="Roux S."/>
            <person name="Paez-Espino D."/>
            <person name="Jungbluth S."/>
            <person name="Walsh D.A."/>
            <person name="Denef V.J."/>
            <person name="McMahon K.D."/>
            <person name="Konstantinidis K.T."/>
            <person name="Eloe-Fadrosh E.A."/>
            <person name="Kyrpides N.C."/>
            <person name="Woyke T."/>
        </authorList>
    </citation>
    <scope>NUCLEOTIDE SEQUENCE</scope>
    <source>
        <strain evidence="2">GVMAG-M-3300023174-49</strain>
    </source>
</reference>
<accession>A0A6C0DS27</accession>
<dbReference type="Gene3D" id="3.40.250.10">
    <property type="entry name" value="Rhodanese-like domain"/>
    <property type="match status" value="1"/>
</dbReference>
<name>A0A6C0DS27_9ZZZZ</name>
<feature type="domain" description="Rhodanese" evidence="1">
    <location>
        <begin position="89"/>
        <end position="115"/>
    </location>
</feature>
<dbReference type="Pfam" id="PF00581">
    <property type="entry name" value="Rhodanese"/>
    <property type="match status" value="1"/>
</dbReference>
<evidence type="ECO:0000313" key="2">
    <source>
        <dbReference type="EMBL" id="QHT18809.1"/>
    </source>
</evidence>
<dbReference type="PROSITE" id="PS50206">
    <property type="entry name" value="RHODANESE_3"/>
    <property type="match status" value="1"/>
</dbReference>
<dbReference type="SUPFAM" id="SSF52821">
    <property type="entry name" value="Rhodanese/Cell cycle control phosphatase"/>
    <property type="match status" value="1"/>
</dbReference>
<evidence type="ECO:0000259" key="1">
    <source>
        <dbReference type="PROSITE" id="PS50206"/>
    </source>
</evidence>
<organism evidence="2">
    <name type="scientific">viral metagenome</name>
    <dbReference type="NCBI Taxonomy" id="1070528"/>
    <lineage>
        <taxon>unclassified sequences</taxon>
        <taxon>metagenomes</taxon>
        <taxon>organismal metagenomes</taxon>
    </lineage>
</organism>
<dbReference type="InterPro" id="IPR036873">
    <property type="entry name" value="Rhodanese-like_dom_sf"/>
</dbReference>
<proteinExistence type="predicted"/>
<sequence>MDTIIAGFFKTSHKHINFEDLQYAIQHVDDFIIINTLSIGEQDCLIFGTLPFNKEEEIINHLLQNYDYSSKKFIIYGKNNNDAGCEKKAKQLVSLGFSNVFIYVGGLFEWLLLQDIYGNDEFPTTKKILDILKYKPIRQIC</sequence>
<dbReference type="AlphaFoldDB" id="A0A6C0DS27"/>